<evidence type="ECO:0000313" key="2">
    <source>
        <dbReference type="Proteomes" id="UP000053144"/>
    </source>
</evidence>
<dbReference type="Proteomes" id="UP000053144">
    <property type="component" value="Chromosome 3"/>
</dbReference>
<protein>
    <submittedName>
        <fullName evidence="1">Uncharacterized protein</fullName>
    </submittedName>
</protein>
<reference evidence="2" key="1">
    <citation type="journal article" date="2015" name="Proc. Natl. Acad. Sci. U.S.A.">
        <title>Genome sequencing of adzuki bean (Vigna angularis) provides insight into high starch and low fat accumulation and domestication.</title>
        <authorList>
            <person name="Yang K."/>
            <person name="Tian Z."/>
            <person name="Chen C."/>
            <person name="Luo L."/>
            <person name="Zhao B."/>
            <person name="Wang Z."/>
            <person name="Yu L."/>
            <person name="Li Y."/>
            <person name="Sun Y."/>
            <person name="Li W."/>
            <person name="Chen Y."/>
            <person name="Li Y."/>
            <person name="Zhang Y."/>
            <person name="Ai D."/>
            <person name="Zhao J."/>
            <person name="Shang C."/>
            <person name="Ma Y."/>
            <person name="Wu B."/>
            <person name="Wang M."/>
            <person name="Gao L."/>
            <person name="Sun D."/>
            <person name="Zhang P."/>
            <person name="Guo F."/>
            <person name="Wang W."/>
            <person name="Li Y."/>
            <person name="Wang J."/>
            <person name="Varshney R.K."/>
            <person name="Wang J."/>
            <person name="Ling H.Q."/>
            <person name="Wan P."/>
        </authorList>
    </citation>
    <scope>NUCLEOTIDE SEQUENCE</scope>
    <source>
        <strain evidence="2">cv. Jingnong 6</strain>
    </source>
</reference>
<name>A0A0L9U6T6_PHAAN</name>
<dbReference type="EMBL" id="CM003373">
    <property type="protein sequence ID" value="KOM38392.1"/>
    <property type="molecule type" value="Genomic_DNA"/>
</dbReference>
<dbReference type="Gramene" id="KOM38392">
    <property type="protein sequence ID" value="KOM38392"/>
    <property type="gene ID" value="LR48_Vigan03g177400"/>
</dbReference>
<accession>A0A0L9U6T6</accession>
<dbReference type="AlphaFoldDB" id="A0A0L9U6T6"/>
<gene>
    <name evidence="1" type="ORF">LR48_Vigan03g177400</name>
</gene>
<evidence type="ECO:0000313" key="1">
    <source>
        <dbReference type="EMBL" id="KOM38392.1"/>
    </source>
</evidence>
<sequence length="52" mass="5853">MSVSDSFHYGAYGIVDAHGDVSDEDIHDERTCVDAILTMILQRDQGSRLKER</sequence>
<proteinExistence type="predicted"/>
<organism evidence="1 2">
    <name type="scientific">Phaseolus angularis</name>
    <name type="common">Azuki bean</name>
    <name type="synonym">Vigna angularis</name>
    <dbReference type="NCBI Taxonomy" id="3914"/>
    <lineage>
        <taxon>Eukaryota</taxon>
        <taxon>Viridiplantae</taxon>
        <taxon>Streptophyta</taxon>
        <taxon>Embryophyta</taxon>
        <taxon>Tracheophyta</taxon>
        <taxon>Spermatophyta</taxon>
        <taxon>Magnoliopsida</taxon>
        <taxon>eudicotyledons</taxon>
        <taxon>Gunneridae</taxon>
        <taxon>Pentapetalae</taxon>
        <taxon>rosids</taxon>
        <taxon>fabids</taxon>
        <taxon>Fabales</taxon>
        <taxon>Fabaceae</taxon>
        <taxon>Papilionoideae</taxon>
        <taxon>50 kb inversion clade</taxon>
        <taxon>NPAAA clade</taxon>
        <taxon>indigoferoid/millettioid clade</taxon>
        <taxon>Phaseoleae</taxon>
        <taxon>Vigna</taxon>
    </lineage>
</organism>